<feature type="compositionally biased region" description="Low complexity" evidence="1">
    <location>
        <begin position="96"/>
        <end position="138"/>
    </location>
</feature>
<sequence>MDNDVSVTRLPDDDWNDRGLPGPGSRFRVVAVMGAVVIGCLVAALVVGITGGGFDEHDERAIVALPEATSGVAGPDTTPTTEVTFTTGNPEGGGTPVQATTTSSAASTSTTTTTSSSTTTTTTSVPTSSVVTTTTTAQPDPIEPDPSQPGGPTTSQPTPPNSPPPTTPTEPDDDDCWWIFCL</sequence>
<organism evidence="3 4">
    <name type="scientific">Prauserella muralis</name>
    <dbReference type="NCBI Taxonomy" id="588067"/>
    <lineage>
        <taxon>Bacteria</taxon>
        <taxon>Bacillati</taxon>
        <taxon>Actinomycetota</taxon>
        <taxon>Actinomycetes</taxon>
        <taxon>Pseudonocardiales</taxon>
        <taxon>Pseudonocardiaceae</taxon>
        <taxon>Prauserella</taxon>
    </lineage>
</organism>
<keyword evidence="2" id="KW-1133">Transmembrane helix</keyword>
<evidence type="ECO:0000313" key="3">
    <source>
        <dbReference type="EMBL" id="PXY27340.1"/>
    </source>
</evidence>
<comment type="caution">
    <text evidence="3">The sequence shown here is derived from an EMBL/GenBank/DDBJ whole genome shotgun (WGS) entry which is preliminary data.</text>
</comment>
<feature type="region of interest" description="Disordered" evidence="1">
    <location>
        <begin position="1"/>
        <end position="23"/>
    </location>
</feature>
<feature type="transmembrane region" description="Helical" evidence="2">
    <location>
        <begin position="29"/>
        <end position="50"/>
    </location>
</feature>
<evidence type="ECO:0000256" key="1">
    <source>
        <dbReference type="SAM" id="MobiDB-lite"/>
    </source>
</evidence>
<keyword evidence="4" id="KW-1185">Reference proteome</keyword>
<reference evidence="3 4" key="1">
    <citation type="submission" date="2016-07" db="EMBL/GenBank/DDBJ databases">
        <title>Draft genome sequence of Prauserella muralis DSM 45305, isolated from a mould-covered wall in an indoor environment.</title>
        <authorList>
            <person name="Ruckert C."/>
            <person name="Albersmeier A."/>
            <person name="Jiang C.-L."/>
            <person name="Jiang Y."/>
            <person name="Kalinowski J."/>
            <person name="Schneider O."/>
            <person name="Winkler A."/>
            <person name="Zotchev S.B."/>
        </authorList>
    </citation>
    <scope>NUCLEOTIDE SEQUENCE [LARGE SCALE GENOMIC DNA]</scope>
    <source>
        <strain evidence="3 4">DSM 45305</strain>
    </source>
</reference>
<proteinExistence type="predicted"/>
<feature type="compositionally biased region" description="Pro residues" evidence="1">
    <location>
        <begin position="157"/>
        <end position="168"/>
    </location>
</feature>
<evidence type="ECO:0000313" key="4">
    <source>
        <dbReference type="Proteomes" id="UP000249915"/>
    </source>
</evidence>
<accession>A0A2V4AZC5</accession>
<feature type="region of interest" description="Disordered" evidence="1">
    <location>
        <begin position="68"/>
        <end position="175"/>
    </location>
</feature>
<keyword evidence="2" id="KW-0812">Transmembrane</keyword>
<dbReference type="AlphaFoldDB" id="A0A2V4AZC5"/>
<gene>
    <name evidence="3" type="ORF">BAY60_12915</name>
</gene>
<dbReference type="EMBL" id="MASW01000002">
    <property type="protein sequence ID" value="PXY27340.1"/>
    <property type="molecule type" value="Genomic_DNA"/>
</dbReference>
<feature type="compositionally biased region" description="Low complexity" evidence="1">
    <location>
        <begin position="77"/>
        <end position="87"/>
    </location>
</feature>
<dbReference type="Proteomes" id="UP000249915">
    <property type="component" value="Unassembled WGS sequence"/>
</dbReference>
<evidence type="ECO:0000256" key="2">
    <source>
        <dbReference type="SAM" id="Phobius"/>
    </source>
</evidence>
<keyword evidence="2" id="KW-0472">Membrane</keyword>
<dbReference type="RefSeq" id="WP_170160402.1">
    <property type="nucleotide sequence ID" value="NZ_MASW01000002.1"/>
</dbReference>
<protein>
    <submittedName>
        <fullName evidence="3">Uncharacterized protein</fullName>
    </submittedName>
</protein>
<name>A0A2V4AZC5_9PSEU</name>